<feature type="domain" description="Myb/SANT-like DNA-binding" evidence="6">
    <location>
        <begin position="6"/>
        <end position="81"/>
    </location>
</feature>
<name>A0AAV0Y4S8_9HEMI</name>
<dbReference type="Proteomes" id="UP001160148">
    <property type="component" value="Unassembled WGS sequence"/>
</dbReference>
<comment type="subunit">
    <text evidence="1">Self-associates forming complexes of several hundred monomers.</text>
</comment>
<evidence type="ECO:0000256" key="4">
    <source>
        <dbReference type="ARBA" id="ARBA00023163"/>
    </source>
</evidence>
<comment type="caution">
    <text evidence="7">The sequence shown here is derived from an EMBL/GenBank/DDBJ whole genome shotgun (WGS) entry which is preliminary data.</text>
</comment>
<keyword evidence="3" id="KW-0805">Transcription regulation</keyword>
<evidence type="ECO:0000256" key="1">
    <source>
        <dbReference type="ARBA" id="ARBA00011764"/>
    </source>
</evidence>
<dbReference type="PANTHER" id="PTHR21411:SF0">
    <property type="entry name" value="REGULATORY PROTEIN ZESTE"/>
    <property type="match status" value="1"/>
</dbReference>
<comment type="function">
    <text evidence="5">Involved in transvection phenomena (= synapsis-dependent gene expression), where the synaptic pairing of chromosomes carrying genes with which zeste interacts influences the expression of these genes. Zeste binds to DNA and stimulates transcription from a nearby promoter.</text>
</comment>
<keyword evidence="4" id="KW-0804">Transcription</keyword>
<organism evidence="7 8">
    <name type="scientific">Macrosiphum euphorbiae</name>
    <name type="common">potato aphid</name>
    <dbReference type="NCBI Taxonomy" id="13131"/>
    <lineage>
        <taxon>Eukaryota</taxon>
        <taxon>Metazoa</taxon>
        <taxon>Ecdysozoa</taxon>
        <taxon>Arthropoda</taxon>
        <taxon>Hexapoda</taxon>
        <taxon>Insecta</taxon>
        <taxon>Pterygota</taxon>
        <taxon>Neoptera</taxon>
        <taxon>Paraneoptera</taxon>
        <taxon>Hemiptera</taxon>
        <taxon>Sternorrhyncha</taxon>
        <taxon>Aphidomorpha</taxon>
        <taxon>Aphidoidea</taxon>
        <taxon>Aphididae</taxon>
        <taxon>Macrosiphini</taxon>
        <taxon>Macrosiphum</taxon>
    </lineage>
</organism>
<keyword evidence="8" id="KW-1185">Reference proteome</keyword>
<dbReference type="PANTHER" id="PTHR21411">
    <property type="entry name" value="APONTIC"/>
    <property type="match status" value="1"/>
</dbReference>
<gene>
    <name evidence="7" type="ORF">MEUPH1_LOCUS29318</name>
</gene>
<evidence type="ECO:0000259" key="6">
    <source>
        <dbReference type="Pfam" id="PF13873"/>
    </source>
</evidence>
<accession>A0AAV0Y4S8</accession>
<evidence type="ECO:0000256" key="5">
    <source>
        <dbReference type="ARBA" id="ARBA00025466"/>
    </source>
</evidence>
<reference evidence="7 8" key="1">
    <citation type="submission" date="2023-01" db="EMBL/GenBank/DDBJ databases">
        <authorList>
            <person name="Whitehead M."/>
        </authorList>
    </citation>
    <scope>NUCLEOTIDE SEQUENCE [LARGE SCALE GENOMIC DNA]</scope>
</reference>
<dbReference type="Pfam" id="PF13873">
    <property type="entry name" value="Myb_DNA-bind_5"/>
    <property type="match status" value="1"/>
</dbReference>
<evidence type="ECO:0000313" key="8">
    <source>
        <dbReference type="Proteomes" id="UP001160148"/>
    </source>
</evidence>
<evidence type="ECO:0000313" key="7">
    <source>
        <dbReference type="EMBL" id="CAI6375875.1"/>
    </source>
</evidence>
<protein>
    <recommendedName>
        <fullName evidence="2">Regulatory protein zeste</fullName>
    </recommendedName>
</protein>
<dbReference type="InterPro" id="IPR028002">
    <property type="entry name" value="Myb_DNA-bind_5"/>
</dbReference>
<proteinExistence type="predicted"/>
<sequence>MDKRTRGPKYGESHLVVLSNLVIKYKDIIENKKSDQSIWKTKDVTWNKIQSEFNALTGIVRPAKSLKERYEKLKKDSKKVLASEKREIFSTGGGICKKIPRSEAIDKIISLLGISGEGLNS</sequence>
<evidence type="ECO:0000256" key="2">
    <source>
        <dbReference type="ARBA" id="ARBA00016807"/>
    </source>
</evidence>
<dbReference type="AlphaFoldDB" id="A0AAV0Y4S8"/>
<dbReference type="EMBL" id="CARXXK010001377">
    <property type="protein sequence ID" value="CAI6375875.1"/>
    <property type="molecule type" value="Genomic_DNA"/>
</dbReference>
<evidence type="ECO:0000256" key="3">
    <source>
        <dbReference type="ARBA" id="ARBA00023015"/>
    </source>
</evidence>